<dbReference type="GO" id="GO:0070573">
    <property type="term" value="F:metallodipeptidase activity"/>
    <property type="evidence" value="ECO:0007669"/>
    <property type="project" value="InterPro"/>
</dbReference>
<protein>
    <submittedName>
        <fullName evidence="1">Renal dipeptidase superfamily</fullName>
    </submittedName>
</protein>
<dbReference type="Pfam" id="PF01244">
    <property type="entry name" value="Peptidase_M19"/>
    <property type="match status" value="1"/>
</dbReference>
<dbReference type="Gene3D" id="3.20.20.140">
    <property type="entry name" value="Metal-dependent hydrolases"/>
    <property type="match status" value="1"/>
</dbReference>
<dbReference type="CDD" id="cd01301">
    <property type="entry name" value="rDP_like"/>
    <property type="match status" value="1"/>
</dbReference>
<dbReference type="SUPFAM" id="SSF51556">
    <property type="entry name" value="Metallo-dependent hydrolases"/>
    <property type="match status" value="1"/>
</dbReference>
<dbReference type="PANTHER" id="PTHR10443:SF12">
    <property type="entry name" value="DIPEPTIDASE"/>
    <property type="match status" value="1"/>
</dbReference>
<dbReference type="Proteomes" id="UP000000933">
    <property type="component" value="Chromosome"/>
</dbReference>
<proteinExistence type="predicted"/>
<dbReference type="PROSITE" id="PS51365">
    <property type="entry name" value="RENAL_DIPEPTIDASE_2"/>
    <property type="match status" value="1"/>
</dbReference>
<name>D5H7M8_SALRM</name>
<dbReference type="KEGG" id="srm:SRM_01112"/>
<dbReference type="InterPro" id="IPR008257">
    <property type="entry name" value="Pept_M19"/>
</dbReference>
<accession>D5H7M8</accession>
<reference evidence="1 2" key="1">
    <citation type="journal article" date="2010" name="ISME J.">
        <title>Fine-scale evolution: genomic, phenotypic and ecological differentiation in two coexisting Salinibacter ruber strains.</title>
        <authorList>
            <person name="Pena A."/>
            <person name="Teeling H."/>
            <person name="Huerta-Cepas J."/>
            <person name="Santos F."/>
            <person name="Yarza P."/>
            <person name="Brito-Echeverria J."/>
            <person name="Lucio M."/>
            <person name="Schmitt-Kopplin P."/>
            <person name="Meseguer I."/>
            <person name="Schenowitz C."/>
            <person name="Dossat C."/>
            <person name="Barbe V."/>
            <person name="Dopazo J."/>
            <person name="Rossello-Mora R."/>
            <person name="Schuler M."/>
            <person name="Glockner F.O."/>
            <person name="Amann R."/>
            <person name="Gabaldon T."/>
            <person name="Anton J."/>
        </authorList>
    </citation>
    <scope>NUCLEOTIDE SEQUENCE [LARGE SCALE GENOMIC DNA]</scope>
    <source>
        <strain evidence="1 2">M8</strain>
    </source>
</reference>
<gene>
    <name evidence="1" type="primary">rDP</name>
    <name evidence="1" type="ordered locus">SRM_01112</name>
</gene>
<dbReference type="HOGENOM" id="CLU_031404_4_1_10"/>
<evidence type="ECO:0000313" key="2">
    <source>
        <dbReference type="Proteomes" id="UP000000933"/>
    </source>
</evidence>
<reference evidence="2" key="2">
    <citation type="submission" date="2010-04" db="EMBL/GenBank/DDBJ databases">
        <title>Genome sequence of Salinibacter ruber M8.</title>
        <authorList>
            <consortium name="Genoscope"/>
        </authorList>
    </citation>
    <scope>NUCLEOTIDE SEQUENCE [LARGE SCALE GENOMIC DNA]</scope>
    <source>
        <strain evidence="2">M8</strain>
    </source>
</reference>
<dbReference type="PANTHER" id="PTHR10443">
    <property type="entry name" value="MICROSOMAL DIPEPTIDASE"/>
    <property type="match status" value="1"/>
</dbReference>
<dbReference type="AlphaFoldDB" id="D5H7M8"/>
<dbReference type="PATRIC" id="fig|761659.10.peg.1233"/>
<organism evidence="1 2">
    <name type="scientific">Salinibacter ruber (strain M8)</name>
    <dbReference type="NCBI Taxonomy" id="761659"/>
    <lineage>
        <taxon>Bacteria</taxon>
        <taxon>Pseudomonadati</taxon>
        <taxon>Rhodothermota</taxon>
        <taxon>Rhodothermia</taxon>
        <taxon>Rhodothermales</taxon>
        <taxon>Salinibacteraceae</taxon>
        <taxon>Salinibacter</taxon>
    </lineage>
</organism>
<dbReference type="GO" id="GO:0006508">
    <property type="term" value="P:proteolysis"/>
    <property type="evidence" value="ECO:0007669"/>
    <property type="project" value="InterPro"/>
</dbReference>
<evidence type="ECO:0000313" key="1">
    <source>
        <dbReference type="EMBL" id="CBH24033.1"/>
    </source>
</evidence>
<dbReference type="InterPro" id="IPR032466">
    <property type="entry name" value="Metal_Hydrolase"/>
</dbReference>
<sequence length="429" mass="46390">MTPRFGLPPPSLWRISLHRPVFVMPAPTSSLIVGSFVLLLMGSGVSQAQPAASIEARADSLVQASLLVDGHVDLPYRLNDFYENPADSTVGGDVDYPRARAGGLDAPFMSIYIPPYLQSNPAAATNRADALIDLVEKIATDHPTEFALATSPNEVRQIATTEAVALPLGMENGAGLGGELDNVEHFYDRGIRYITLTHGAHNRLGDSSYDDAEPRWNGLSPFGEQVVAEMNRLGIMVDVSHVTDATALDAIEQSDAPVIASHSSCRHFTPGWERNVSDELIEGIADTGGVVMITFGSSFLRNAYRDRDAPIRDAMNAHIDSMGWAEDSREAVVYEQQTRREHPIGTVQDVADHIDHAVGLVGTEHVGLGSDFDGVFALPEGLQDASGYPALVAELLRRGYSDPAIQQILGANLLRVWTEVEATAERRSE</sequence>
<dbReference type="EMBL" id="FP565814">
    <property type="protein sequence ID" value="CBH24033.1"/>
    <property type="molecule type" value="Genomic_DNA"/>
</dbReference>